<evidence type="ECO:0000313" key="4">
    <source>
        <dbReference type="Proteomes" id="UP001556367"/>
    </source>
</evidence>
<keyword evidence="2" id="KW-0472">Membrane</keyword>
<dbReference type="Proteomes" id="UP001556367">
    <property type="component" value="Unassembled WGS sequence"/>
</dbReference>
<feature type="region of interest" description="Disordered" evidence="1">
    <location>
        <begin position="1"/>
        <end position="21"/>
    </location>
</feature>
<keyword evidence="2" id="KW-0812">Transmembrane</keyword>
<sequence>MNATESNLLRSSSSAPSNLSRTLPPHISASASFQSHLSTTHAQQRQRSSSSHLFPPRKRSELGSNPSGAGTRLLALTSTSVDSFGRSLFSAQNLLRFMDPRGSKSWSSLCFKWILLIYYAISAVYATSLFYRTVSDRKFGSRGRGDADYFRDLSQRTKLSRLLSVQSPIPDAFEPYILRAHAGSDNLQALSMCIWFSDSEGIERFFRWVGDWPGYVSAVVTTTAEPSSSAHTELLHTIRGLASPNLLGTLSLHVLHSDLKKPESPNGYLNLARLFAPTDRVVLFPGNLSMLPSPDFNHYVSGTNYAADTTLLVTSGQPSGSLGPVITDINNHIWCTDRFMFLTSRQALWDECLWQFRLGNHGQMRTIDVPPFRVPTLPRINSRIYKRLSTRYRAEACDQTLKELSTSGVPDTVREAHIQWVQDYCQMTAGWMKE</sequence>
<gene>
    <name evidence="3" type="ORF">HGRIS_002640</name>
</gene>
<organism evidence="3 4">
    <name type="scientific">Hohenbuehelia grisea</name>
    <dbReference type="NCBI Taxonomy" id="104357"/>
    <lineage>
        <taxon>Eukaryota</taxon>
        <taxon>Fungi</taxon>
        <taxon>Dikarya</taxon>
        <taxon>Basidiomycota</taxon>
        <taxon>Agaricomycotina</taxon>
        <taxon>Agaricomycetes</taxon>
        <taxon>Agaricomycetidae</taxon>
        <taxon>Agaricales</taxon>
        <taxon>Pleurotineae</taxon>
        <taxon>Pleurotaceae</taxon>
        <taxon>Hohenbuehelia</taxon>
    </lineage>
</organism>
<feature type="transmembrane region" description="Helical" evidence="2">
    <location>
        <begin position="113"/>
        <end position="134"/>
    </location>
</feature>
<dbReference type="EMBL" id="JASNQZ010000006">
    <property type="protein sequence ID" value="KAL0956496.1"/>
    <property type="molecule type" value="Genomic_DNA"/>
</dbReference>
<protein>
    <submittedName>
        <fullName evidence="3">Uncharacterized protein</fullName>
    </submittedName>
</protein>
<keyword evidence="4" id="KW-1185">Reference proteome</keyword>
<reference evidence="4" key="1">
    <citation type="submission" date="2024-06" db="EMBL/GenBank/DDBJ databases">
        <title>Multi-omics analyses provide insights into the biosynthesis of the anticancer antibiotic pleurotin in Hohenbuehelia grisea.</title>
        <authorList>
            <person name="Weaver J.A."/>
            <person name="Alberti F."/>
        </authorList>
    </citation>
    <scope>NUCLEOTIDE SEQUENCE [LARGE SCALE GENOMIC DNA]</scope>
    <source>
        <strain evidence="4">T-177</strain>
    </source>
</reference>
<evidence type="ECO:0000313" key="3">
    <source>
        <dbReference type="EMBL" id="KAL0956496.1"/>
    </source>
</evidence>
<evidence type="ECO:0000256" key="1">
    <source>
        <dbReference type="SAM" id="MobiDB-lite"/>
    </source>
</evidence>
<accession>A0ABR3JLS2</accession>
<comment type="caution">
    <text evidence="3">The sequence shown here is derived from an EMBL/GenBank/DDBJ whole genome shotgun (WGS) entry which is preliminary data.</text>
</comment>
<name>A0ABR3JLS2_9AGAR</name>
<keyword evidence="2" id="KW-1133">Transmembrane helix</keyword>
<feature type="region of interest" description="Disordered" evidence="1">
    <location>
        <begin position="38"/>
        <end position="69"/>
    </location>
</feature>
<proteinExistence type="predicted"/>
<evidence type="ECO:0000256" key="2">
    <source>
        <dbReference type="SAM" id="Phobius"/>
    </source>
</evidence>